<organism evidence="12 13">
    <name type="scientific">Actinomadura logoneensis</name>
    <dbReference type="NCBI Taxonomy" id="2293572"/>
    <lineage>
        <taxon>Bacteria</taxon>
        <taxon>Bacillati</taxon>
        <taxon>Actinomycetota</taxon>
        <taxon>Actinomycetes</taxon>
        <taxon>Streptosporangiales</taxon>
        <taxon>Thermomonosporaceae</taxon>
        <taxon>Actinomadura</taxon>
    </lineage>
</organism>
<sequence>MGEGLRGAGGRSRAPTVIVVMGVSGSGKSTIGRSLAARLGWEYVEGDDFHPPRNIAKMRSGAPLGASDRRPWMDRLDAWIRSRLAEGRPGVLACSALKRDDRDRLAGDRADVAIVYLDGDRDLIARRMHARVGHFFDADLLDSQFRELEPPASDEDVLSVSVAGSPQVITDDIVAALTTSASDPPDPPHPSDPKGPATG</sequence>
<comment type="catalytic activity">
    <reaction evidence="9 10">
        <text>D-gluconate + ATP = 6-phospho-D-gluconate + ADP + H(+)</text>
        <dbReference type="Rhea" id="RHEA:19433"/>
        <dbReference type="ChEBI" id="CHEBI:15378"/>
        <dbReference type="ChEBI" id="CHEBI:18391"/>
        <dbReference type="ChEBI" id="CHEBI:30616"/>
        <dbReference type="ChEBI" id="CHEBI:58759"/>
        <dbReference type="ChEBI" id="CHEBI:456216"/>
        <dbReference type="EC" id="2.7.1.12"/>
    </reaction>
</comment>
<evidence type="ECO:0000313" key="13">
    <source>
        <dbReference type="Proteomes" id="UP000261811"/>
    </source>
</evidence>
<evidence type="ECO:0000256" key="2">
    <source>
        <dbReference type="ARBA" id="ARBA00008420"/>
    </source>
</evidence>
<dbReference type="CDD" id="cd02021">
    <property type="entry name" value="GntK"/>
    <property type="match status" value="1"/>
</dbReference>
<keyword evidence="13" id="KW-1185">Reference proteome</keyword>
<evidence type="ECO:0000256" key="1">
    <source>
        <dbReference type="ARBA" id="ARBA00004761"/>
    </source>
</evidence>
<dbReference type="OrthoDB" id="9795716at2"/>
<evidence type="ECO:0000256" key="9">
    <source>
        <dbReference type="ARBA" id="ARBA00048090"/>
    </source>
</evidence>
<keyword evidence="4 10" id="KW-0808">Transferase</keyword>
<evidence type="ECO:0000256" key="8">
    <source>
        <dbReference type="ARBA" id="ARBA00023064"/>
    </source>
</evidence>
<evidence type="ECO:0000256" key="10">
    <source>
        <dbReference type="RuleBase" id="RU363066"/>
    </source>
</evidence>
<comment type="similarity">
    <text evidence="2 10">Belongs to the gluconokinase GntK/GntV family.</text>
</comment>
<gene>
    <name evidence="12" type="ORF">DZF91_38505</name>
</gene>
<dbReference type="AlphaFoldDB" id="A0A372J8T5"/>
<reference evidence="12 13" key="1">
    <citation type="submission" date="2018-08" db="EMBL/GenBank/DDBJ databases">
        <title>Actinomadura jelena sp. nov., a novel Actinomycete isolated from soil in Chad.</title>
        <authorList>
            <person name="Shi L."/>
        </authorList>
    </citation>
    <scope>NUCLEOTIDE SEQUENCE [LARGE SCALE GENOMIC DNA]</scope>
    <source>
        <strain evidence="12 13">NEAU-G17</strain>
    </source>
</reference>
<dbReference type="Proteomes" id="UP000261811">
    <property type="component" value="Unassembled WGS sequence"/>
</dbReference>
<dbReference type="FunFam" id="3.40.50.300:FF:000522">
    <property type="entry name" value="Gluconokinase"/>
    <property type="match status" value="1"/>
</dbReference>
<dbReference type="PANTHER" id="PTHR43442">
    <property type="entry name" value="GLUCONOKINASE-RELATED"/>
    <property type="match status" value="1"/>
</dbReference>
<dbReference type="EMBL" id="QURH01001053">
    <property type="protein sequence ID" value="RFU36387.1"/>
    <property type="molecule type" value="Genomic_DNA"/>
</dbReference>
<dbReference type="Gene3D" id="3.40.50.300">
    <property type="entry name" value="P-loop containing nucleotide triphosphate hydrolases"/>
    <property type="match status" value="1"/>
</dbReference>
<evidence type="ECO:0000256" key="6">
    <source>
        <dbReference type="ARBA" id="ARBA00022777"/>
    </source>
</evidence>
<comment type="pathway">
    <text evidence="1">Carbohydrate acid metabolism.</text>
</comment>
<evidence type="ECO:0000313" key="12">
    <source>
        <dbReference type="EMBL" id="RFU36387.1"/>
    </source>
</evidence>
<keyword evidence="5 10" id="KW-0547">Nucleotide-binding</keyword>
<dbReference type="RefSeq" id="WP_117361956.1">
    <property type="nucleotide sequence ID" value="NZ_QURH01001053.1"/>
</dbReference>
<evidence type="ECO:0000256" key="5">
    <source>
        <dbReference type="ARBA" id="ARBA00022741"/>
    </source>
</evidence>
<dbReference type="GO" id="GO:0046316">
    <property type="term" value="F:gluconokinase activity"/>
    <property type="evidence" value="ECO:0007669"/>
    <property type="project" value="UniProtKB-EC"/>
</dbReference>
<dbReference type="SUPFAM" id="SSF52540">
    <property type="entry name" value="P-loop containing nucleoside triphosphate hydrolases"/>
    <property type="match status" value="1"/>
</dbReference>
<evidence type="ECO:0000256" key="4">
    <source>
        <dbReference type="ARBA" id="ARBA00022679"/>
    </source>
</evidence>
<dbReference type="InterPro" id="IPR027417">
    <property type="entry name" value="P-loop_NTPase"/>
</dbReference>
<name>A0A372J8T5_9ACTN</name>
<dbReference type="NCBIfam" id="TIGR01313">
    <property type="entry name" value="therm_gnt_kin"/>
    <property type="match status" value="1"/>
</dbReference>
<keyword evidence="7 10" id="KW-0067">ATP-binding</keyword>
<dbReference type="EC" id="2.7.1.12" evidence="3 10"/>
<evidence type="ECO:0000256" key="3">
    <source>
        <dbReference type="ARBA" id="ARBA00012054"/>
    </source>
</evidence>
<protein>
    <recommendedName>
        <fullName evidence="3 10">Gluconokinase</fullName>
        <ecNumber evidence="3 10">2.7.1.12</ecNumber>
    </recommendedName>
</protein>
<feature type="region of interest" description="Disordered" evidence="11">
    <location>
        <begin position="178"/>
        <end position="199"/>
    </location>
</feature>
<comment type="caution">
    <text evidence="12">The sequence shown here is derived from an EMBL/GenBank/DDBJ whole genome shotgun (WGS) entry which is preliminary data.</text>
</comment>
<keyword evidence="8" id="KW-0311">Gluconate utilization</keyword>
<dbReference type="GO" id="GO:0005737">
    <property type="term" value="C:cytoplasm"/>
    <property type="evidence" value="ECO:0007669"/>
    <property type="project" value="TreeGrafter"/>
</dbReference>
<evidence type="ECO:0000256" key="7">
    <source>
        <dbReference type="ARBA" id="ARBA00022840"/>
    </source>
</evidence>
<evidence type="ECO:0000256" key="11">
    <source>
        <dbReference type="SAM" id="MobiDB-lite"/>
    </source>
</evidence>
<dbReference type="GO" id="GO:0005524">
    <property type="term" value="F:ATP binding"/>
    <property type="evidence" value="ECO:0007669"/>
    <property type="project" value="UniProtKB-KW"/>
</dbReference>
<dbReference type="InterPro" id="IPR006001">
    <property type="entry name" value="Therm_gnt_kin"/>
</dbReference>
<keyword evidence="6 10" id="KW-0418">Kinase</keyword>
<dbReference type="Pfam" id="PF13671">
    <property type="entry name" value="AAA_33"/>
    <property type="match status" value="1"/>
</dbReference>
<dbReference type="PRINTS" id="PR01100">
    <property type="entry name" value="SHIKIMTKNASE"/>
</dbReference>
<proteinExistence type="inferred from homology"/>
<accession>A0A372J8T5</accession>
<dbReference type="GO" id="GO:0019521">
    <property type="term" value="P:D-gluconate metabolic process"/>
    <property type="evidence" value="ECO:0007669"/>
    <property type="project" value="UniProtKB-KW"/>
</dbReference>
<dbReference type="PANTHER" id="PTHR43442:SF3">
    <property type="entry name" value="GLUCONOKINASE-RELATED"/>
    <property type="match status" value="1"/>
</dbReference>